<feature type="transmembrane region" description="Helical" evidence="6">
    <location>
        <begin position="48"/>
        <end position="68"/>
    </location>
</feature>
<evidence type="ECO:0000313" key="8">
    <source>
        <dbReference type="Proteomes" id="UP001642483"/>
    </source>
</evidence>
<dbReference type="Pfam" id="PF10190">
    <property type="entry name" value="Tmemb_170"/>
    <property type="match status" value="1"/>
</dbReference>
<evidence type="ECO:0000313" key="7">
    <source>
        <dbReference type="EMBL" id="CAK8686075.1"/>
    </source>
</evidence>
<sequence>MDLPKLKDFQDMWWWIFLSVLISSVIVHGIVILASFFSLRKHKQGRWYFVSVAIMGIIMPLTGGIITMTTSAHPVSFQVLSLLEYIRLCHG</sequence>
<keyword evidence="8" id="KW-1185">Reference proteome</keyword>
<organism evidence="7 8">
    <name type="scientific">Clavelina lepadiformis</name>
    <name type="common">Light-bulb sea squirt</name>
    <name type="synonym">Ascidia lepadiformis</name>
    <dbReference type="NCBI Taxonomy" id="159417"/>
    <lineage>
        <taxon>Eukaryota</taxon>
        <taxon>Metazoa</taxon>
        <taxon>Chordata</taxon>
        <taxon>Tunicata</taxon>
        <taxon>Ascidiacea</taxon>
        <taxon>Aplousobranchia</taxon>
        <taxon>Clavelinidae</taxon>
        <taxon>Clavelina</taxon>
    </lineage>
</organism>
<comment type="similarity">
    <text evidence="2">Belongs to the TMEM170 family.</text>
</comment>
<name>A0ABP0G2J2_CLALP</name>
<evidence type="ECO:0000256" key="6">
    <source>
        <dbReference type="SAM" id="Phobius"/>
    </source>
</evidence>
<keyword evidence="4 6" id="KW-1133">Transmembrane helix</keyword>
<gene>
    <name evidence="7" type="ORF">CVLEPA_LOCUS17984</name>
</gene>
<keyword evidence="5 6" id="KW-0472">Membrane</keyword>
<keyword evidence="3 6" id="KW-0812">Transmembrane</keyword>
<dbReference type="EMBL" id="CAWYQH010000101">
    <property type="protein sequence ID" value="CAK8686075.1"/>
    <property type="molecule type" value="Genomic_DNA"/>
</dbReference>
<dbReference type="PANTHER" id="PTHR22779">
    <property type="entry name" value="SD17342P"/>
    <property type="match status" value="1"/>
</dbReference>
<dbReference type="PANTHER" id="PTHR22779:SF6">
    <property type="entry name" value="SD17342P"/>
    <property type="match status" value="1"/>
</dbReference>
<evidence type="ECO:0000256" key="5">
    <source>
        <dbReference type="ARBA" id="ARBA00023136"/>
    </source>
</evidence>
<evidence type="ECO:0000256" key="3">
    <source>
        <dbReference type="ARBA" id="ARBA00022692"/>
    </source>
</evidence>
<evidence type="ECO:0000256" key="4">
    <source>
        <dbReference type="ARBA" id="ARBA00022989"/>
    </source>
</evidence>
<comment type="caution">
    <text evidence="7">The sequence shown here is derived from an EMBL/GenBank/DDBJ whole genome shotgun (WGS) entry which is preliminary data.</text>
</comment>
<evidence type="ECO:0000256" key="2">
    <source>
        <dbReference type="ARBA" id="ARBA00006325"/>
    </source>
</evidence>
<feature type="transmembrane region" description="Helical" evidence="6">
    <location>
        <begin position="12"/>
        <end position="36"/>
    </location>
</feature>
<dbReference type="Proteomes" id="UP001642483">
    <property type="component" value="Unassembled WGS sequence"/>
</dbReference>
<protein>
    <submittedName>
        <fullName evidence="7">Uncharacterized protein</fullName>
    </submittedName>
</protein>
<comment type="subcellular location">
    <subcellularLocation>
        <location evidence="1">Membrane</location>
        <topology evidence="1">Multi-pass membrane protein</topology>
    </subcellularLocation>
</comment>
<dbReference type="InterPro" id="IPR019334">
    <property type="entry name" value="TMEM170A/B/YPR153W-like"/>
</dbReference>
<proteinExistence type="inferred from homology"/>
<accession>A0ABP0G2J2</accession>
<reference evidence="7 8" key="1">
    <citation type="submission" date="2024-02" db="EMBL/GenBank/DDBJ databases">
        <authorList>
            <person name="Daric V."/>
            <person name="Darras S."/>
        </authorList>
    </citation>
    <scope>NUCLEOTIDE SEQUENCE [LARGE SCALE GENOMIC DNA]</scope>
</reference>
<evidence type="ECO:0000256" key="1">
    <source>
        <dbReference type="ARBA" id="ARBA00004141"/>
    </source>
</evidence>